<evidence type="ECO:0000313" key="2">
    <source>
        <dbReference type="EMBL" id="MCI22405.1"/>
    </source>
</evidence>
<evidence type="ECO:0000313" key="3">
    <source>
        <dbReference type="Proteomes" id="UP000265520"/>
    </source>
</evidence>
<feature type="non-terminal residue" evidence="2">
    <location>
        <position position="198"/>
    </location>
</feature>
<feature type="compositionally biased region" description="Polar residues" evidence="1">
    <location>
        <begin position="11"/>
        <end position="21"/>
    </location>
</feature>
<evidence type="ECO:0000256" key="1">
    <source>
        <dbReference type="SAM" id="MobiDB-lite"/>
    </source>
</evidence>
<dbReference type="EMBL" id="LXQA010130357">
    <property type="protein sequence ID" value="MCI22405.1"/>
    <property type="molecule type" value="Genomic_DNA"/>
</dbReference>
<reference evidence="2 3" key="1">
    <citation type="journal article" date="2018" name="Front. Plant Sci.">
        <title>Red Clover (Trifolium pratense) and Zigzag Clover (T. medium) - A Picture of Genomic Similarities and Differences.</title>
        <authorList>
            <person name="Dluhosova J."/>
            <person name="Istvanek J."/>
            <person name="Nedelnik J."/>
            <person name="Repkova J."/>
        </authorList>
    </citation>
    <scope>NUCLEOTIDE SEQUENCE [LARGE SCALE GENOMIC DNA]</scope>
    <source>
        <strain evidence="3">cv. 10/8</strain>
        <tissue evidence="2">Leaf</tissue>
    </source>
</reference>
<feature type="region of interest" description="Disordered" evidence="1">
    <location>
        <begin position="70"/>
        <end position="114"/>
    </location>
</feature>
<name>A0A392QGH8_9FABA</name>
<comment type="caution">
    <text evidence="2">The sequence shown here is derived from an EMBL/GenBank/DDBJ whole genome shotgun (WGS) entry which is preliminary data.</text>
</comment>
<keyword evidence="3" id="KW-1185">Reference proteome</keyword>
<sequence length="198" mass="21925">RVKEHIVKSTPDASQSSQAATSRDIEDFGRSLRPSTFSHHNFSMLNQVQSIKNMEINPIDQDVNTFKVSDDVGDKQFDSNHGQQSYGYNNTVEDVTGDNSSAPGDGQETNASSEEVVGYGQKNALNVANTNKITSLRSDHSLINPQMAPSWFEQYGTFKNGKMLPMYDVRAMTPKIMDQPFIVKNQAASLLLGNSMEQ</sequence>
<dbReference type="PANTHER" id="PTHR31267:SF10">
    <property type="entry name" value="SIALOPHOSPHOPROTEIN-LIKE PROTEIN, PUTATIVE-RELATED"/>
    <property type="match status" value="1"/>
</dbReference>
<protein>
    <submittedName>
        <fullName evidence="2">Dentin sialophosphoprotein-like</fullName>
    </submittedName>
</protein>
<feature type="region of interest" description="Disordered" evidence="1">
    <location>
        <begin position="1"/>
        <end position="25"/>
    </location>
</feature>
<organism evidence="2 3">
    <name type="scientific">Trifolium medium</name>
    <dbReference type="NCBI Taxonomy" id="97028"/>
    <lineage>
        <taxon>Eukaryota</taxon>
        <taxon>Viridiplantae</taxon>
        <taxon>Streptophyta</taxon>
        <taxon>Embryophyta</taxon>
        <taxon>Tracheophyta</taxon>
        <taxon>Spermatophyta</taxon>
        <taxon>Magnoliopsida</taxon>
        <taxon>eudicotyledons</taxon>
        <taxon>Gunneridae</taxon>
        <taxon>Pentapetalae</taxon>
        <taxon>rosids</taxon>
        <taxon>fabids</taxon>
        <taxon>Fabales</taxon>
        <taxon>Fabaceae</taxon>
        <taxon>Papilionoideae</taxon>
        <taxon>50 kb inversion clade</taxon>
        <taxon>NPAAA clade</taxon>
        <taxon>Hologalegina</taxon>
        <taxon>IRL clade</taxon>
        <taxon>Trifolieae</taxon>
        <taxon>Trifolium</taxon>
    </lineage>
</organism>
<feature type="compositionally biased region" description="Polar residues" evidence="1">
    <location>
        <begin position="79"/>
        <end position="113"/>
    </location>
</feature>
<dbReference type="PANTHER" id="PTHR31267">
    <property type="entry name" value="DENTIN SIALOPHOSPHOPROTEIN-LIKE PROTEIN"/>
    <property type="match status" value="1"/>
</dbReference>
<proteinExistence type="predicted"/>
<accession>A0A392QGH8</accession>
<dbReference type="Proteomes" id="UP000265520">
    <property type="component" value="Unassembled WGS sequence"/>
</dbReference>
<feature type="non-terminal residue" evidence="2">
    <location>
        <position position="1"/>
    </location>
</feature>
<dbReference type="AlphaFoldDB" id="A0A392QGH8"/>